<name>A0A0F6YSU9_ECOLX</name>
<keyword evidence="1" id="KW-0812">Transmembrane</keyword>
<feature type="transmembrane region" description="Helical" evidence="1">
    <location>
        <begin position="32"/>
        <end position="49"/>
    </location>
</feature>
<organism evidence="2">
    <name type="scientific">Escherichia coli O104:H7</name>
    <dbReference type="NCBI Taxonomy" id="1619910"/>
    <lineage>
        <taxon>Bacteria</taxon>
        <taxon>Pseudomonadati</taxon>
        <taxon>Pseudomonadota</taxon>
        <taxon>Gammaproteobacteria</taxon>
        <taxon>Enterobacterales</taxon>
        <taxon>Enterobacteriaceae</taxon>
        <taxon>Escherichia</taxon>
    </lineage>
</organism>
<keyword evidence="1" id="KW-1133">Transmembrane helix</keyword>
<keyword evidence="1" id="KW-0472">Membrane</keyword>
<evidence type="ECO:0000256" key="1">
    <source>
        <dbReference type="SAM" id="Phobius"/>
    </source>
</evidence>
<evidence type="ECO:0000313" key="2">
    <source>
        <dbReference type="EMBL" id="AKF16801.1"/>
    </source>
</evidence>
<dbReference type="EMBL" id="KM085449">
    <property type="protein sequence ID" value="AKF16801.1"/>
    <property type="molecule type" value="Genomic_DNA"/>
</dbReference>
<dbReference type="AlphaFoldDB" id="A0A0F6YSU9"/>
<proteinExistence type="predicted"/>
<sequence>MPLLAYSLAAGYPASAITLYAVLAGHGADGGFMGHFLGMCNVVYLLGAVRNGRR</sequence>
<reference evidence="2" key="1">
    <citation type="journal article" date="2015" name="BMC Microbiol.">
        <title>Genome sequencing and comparative genomics provides insights on the evolutionary dynamics and pathogenic potential of different H-serotypes of Shiga toxin-producing Escherichia coli O104.</title>
        <authorList>
            <person name="Yan X."/>
            <person name="Fratamico P.M."/>
            <person name="Bono J.L."/>
            <person name="Baranzoni G.M."/>
            <person name="Chen C.Y."/>
        </authorList>
    </citation>
    <scope>NUCLEOTIDE SEQUENCE</scope>
    <source>
        <strain evidence="2">RM9387</strain>
        <plasmid evidence="2">pO104_H7</plasmid>
    </source>
</reference>
<accession>A0A0F6YSU9</accession>
<geneLocation type="plasmid" evidence="2">
    <name>pO104_H7</name>
</geneLocation>
<protein>
    <submittedName>
        <fullName evidence="2">Uncharacterized protein</fullName>
    </submittedName>
</protein>
<keyword evidence="2" id="KW-0614">Plasmid</keyword>